<comment type="similarity">
    <text evidence="10">Belongs to the SGF11 family.</text>
</comment>
<evidence type="ECO:0000256" key="3">
    <source>
        <dbReference type="ARBA" id="ARBA00022771"/>
    </source>
</evidence>
<dbReference type="InterPro" id="IPR051078">
    <property type="entry name" value="SGF11"/>
</dbReference>
<evidence type="ECO:0000256" key="7">
    <source>
        <dbReference type="ARBA" id="ARBA00023159"/>
    </source>
</evidence>
<keyword evidence="4" id="KW-0862">Zinc</keyword>
<comment type="subcellular location">
    <subcellularLocation>
        <location evidence="1 10">Nucleus</location>
    </subcellularLocation>
</comment>
<proteinExistence type="inferred from homology"/>
<keyword evidence="5" id="KW-0156">Chromatin regulator</keyword>
<dbReference type="GO" id="GO:0008270">
    <property type="term" value="F:zinc ion binding"/>
    <property type="evidence" value="ECO:0007669"/>
    <property type="project" value="UniProtKB-KW"/>
</dbReference>
<dbReference type="GO" id="GO:0071819">
    <property type="term" value="C:DUBm complex"/>
    <property type="evidence" value="ECO:0007669"/>
    <property type="project" value="TreeGrafter"/>
</dbReference>
<feature type="region of interest" description="Disordered" evidence="11">
    <location>
        <begin position="47"/>
        <end position="75"/>
    </location>
</feature>
<dbReference type="Pfam" id="PF08209">
    <property type="entry name" value="Sgf11"/>
    <property type="match status" value="1"/>
</dbReference>
<dbReference type="GO" id="GO:0006357">
    <property type="term" value="P:regulation of transcription by RNA polymerase II"/>
    <property type="evidence" value="ECO:0007669"/>
    <property type="project" value="TreeGrafter"/>
</dbReference>
<dbReference type="GO" id="GO:0000124">
    <property type="term" value="C:SAGA complex"/>
    <property type="evidence" value="ECO:0007669"/>
    <property type="project" value="TreeGrafter"/>
</dbReference>
<keyword evidence="13" id="KW-1185">Reference proteome</keyword>
<protein>
    <recommendedName>
        <fullName evidence="10">SAGA-associated factor 11</fullName>
    </recommendedName>
</protein>
<keyword evidence="7 10" id="KW-0010">Activator</keyword>
<dbReference type="EMBL" id="JANBUM010000034">
    <property type="protein sequence ID" value="KAJ2787088.1"/>
    <property type="molecule type" value="Genomic_DNA"/>
</dbReference>
<keyword evidence="2" id="KW-0479">Metal-binding</keyword>
<feature type="region of interest" description="Disordered" evidence="11">
    <location>
        <begin position="164"/>
        <end position="213"/>
    </location>
</feature>
<dbReference type="PANTHER" id="PTHR46367">
    <property type="entry name" value="ATAXIN-7-LIKE PROTEIN 3"/>
    <property type="match status" value="1"/>
</dbReference>
<comment type="caution">
    <text evidence="12">The sequence shown here is derived from an EMBL/GenBank/DDBJ whole genome shotgun (WGS) entry which is preliminary data.</text>
</comment>
<evidence type="ECO:0000256" key="4">
    <source>
        <dbReference type="ARBA" id="ARBA00022833"/>
    </source>
</evidence>
<organism evidence="12 13">
    <name type="scientific">Coemansia interrupta</name>
    <dbReference type="NCBI Taxonomy" id="1126814"/>
    <lineage>
        <taxon>Eukaryota</taxon>
        <taxon>Fungi</taxon>
        <taxon>Fungi incertae sedis</taxon>
        <taxon>Zoopagomycota</taxon>
        <taxon>Kickxellomycotina</taxon>
        <taxon>Kickxellomycetes</taxon>
        <taxon>Kickxellales</taxon>
        <taxon>Kickxellaceae</taxon>
        <taxon>Coemansia</taxon>
    </lineage>
</organism>
<feature type="compositionally biased region" description="Polar residues" evidence="11">
    <location>
        <begin position="177"/>
        <end position="186"/>
    </location>
</feature>
<gene>
    <name evidence="12" type="ORF">GGI15_001021</name>
</gene>
<evidence type="ECO:0000256" key="1">
    <source>
        <dbReference type="ARBA" id="ARBA00004123"/>
    </source>
</evidence>
<evidence type="ECO:0000313" key="12">
    <source>
        <dbReference type="EMBL" id="KAJ2787088.1"/>
    </source>
</evidence>
<evidence type="ECO:0000256" key="9">
    <source>
        <dbReference type="ARBA" id="ARBA00023242"/>
    </source>
</evidence>
<accession>A0A9W8HR20</accession>
<dbReference type="GO" id="GO:0003713">
    <property type="term" value="F:transcription coactivator activity"/>
    <property type="evidence" value="ECO:0007669"/>
    <property type="project" value="TreeGrafter"/>
</dbReference>
<dbReference type="Proteomes" id="UP001140172">
    <property type="component" value="Unassembled WGS sequence"/>
</dbReference>
<dbReference type="InterPro" id="IPR013246">
    <property type="entry name" value="SAGA_su_Sgf11"/>
</dbReference>
<evidence type="ECO:0000256" key="5">
    <source>
        <dbReference type="ARBA" id="ARBA00022853"/>
    </source>
</evidence>
<evidence type="ECO:0000313" key="13">
    <source>
        <dbReference type="Proteomes" id="UP001140172"/>
    </source>
</evidence>
<dbReference type="AlphaFoldDB" id="A0A9W8HR20"/>
<reference evidence="12" key="1">
    <citation type="submission" date="2022-07" db="EMBL/GenBank/DDBJ databases">
        <title>Phylogenomic reconstructions and comparative analyses of Kickxellomycotina fungi.</title>
        <authorList>
            <person name="Reynolds N.K."/>
            <person name="Stajich J.E."/>
            <person name="Barry K."/>
            <person name="Grigoriev I.V."/>
            <person name="Crous P."/>
            <person name="Smith M.E."/>
        </authorList>
    </citation>
    <scope>NUCLEOTIDE SEQUENCE</scope>
    <source>
        <strain evidence="12">BCRC 34489</strain>
    </source>
</reference>
<sequence length="213" mass="23169">MKPKAEGSTGSTGKPDKKSPTAAYEELMQFYDNKIEALMNTRNALDNAKPVLTPPSTPPGGSGSNSSGSSRNELQTRSRALLALELLTEMVDDMTMDIVFETHYQAKQSIVTCQSKIIGSIQEANANIDNSSESFECLDCNRFFPAARFASHMDKCMGLSSRRTATRSAASTPNNPPTNYDSSSEQSADRKRRPAYGSAKDAAAATRKKLKRK</sequence>
<evidence type="ECO:0000256" key="10">
    <source>
        <dbReference type="RuleBase" id="RU261113"/>
    </source>
</evidence>
<dbReference type="OrthoDB" id="21557at2759"/>
<dbReference type="PANTHER" id="PTHR46367:SF1">
    <property type="entry name" value="ATAXIN-7-LIKE PROTEIN 3"/>
    <property type="match status" value="1"/>
</dbReference>
<dbReference type="GO" id="GO:0006325">
    <property type="term" value="P:chromatin organization"/>
    <property type="evidence" value="ECO:0007669"/>
    <property type="project" value="UniProtKB-KW"/>
</dbReference>
<evidence type="ECO:0000256" key="6">
    <source>
        <dbReference type="ARBA" id="ARBA00023015"/>
    </source>
</evidence>
<keyword evidence="9" id="KW-0539">Nucleus</keyword>
<evidence type="ECO:0000256" key="8">
    <source>
        <dbReference type="ARBA" id="ARBA00023163"/>
    </source>
</evidence>
<evidence type="ECO:0000256" key="2">
    <source>
        <dbReference type="ARBA" id="ARBA00022723"/>
    </source>
</evidence>
<feature type="region of interest" description="Disordered" evidence="11">
    <location>
        <begin position="1"/>
        <end position="21"/>
    </location>
</feature>
<keyword evidence="3" id="KW-0863">Zinc-finger</keyword>
<evidence type="ECO:0000256" key="11">
    <source>
        <dbReference type="SAM" id="MobiDB-lite"/>
    </source>
</evidence>
<keyword evidence="6" id="KW-0805">Transcription regulation</keyword>
<name>A0A9W8HR20_9FUNG</name>
<keyword evidence="8" id="KW-0804">Transcription</keyword>